<sequence length="424" mass="48271">MEKIVTRFINALLILGVLGGGFCLLWMGANIEESGTRYAFYGGFVVYCIGFGLASYRYLNEAIYKFVNPEADETHQVRILKTEPDNETNRIAGFVAKLLLTGAALILVLFLADIWIHFKIPPVTADIAWAGPFGDFFGGVLNPILTFISFIALAFSFTLQRVQVRDAREQAIESKKVSRQQMFETTFFNLLTLHNSSAEQLHLEPDTIRYPGVKWDPDLDEVDTVERGRAVFGAVLDIMRKQSRTRYTPSHLPEPPIASTPPIPAQIYIYIQHRHNFVLGHYFRNLFQILSYIDEFAVDDPFKAGKKSPRRRYANLLRAQLSTNELTLLYFNCQGTLVDNGRFRELVTRYRFLEHLPVSLDQKTGKPCVDGYGFEIDISEYIDIFSGGLVRPGAFGTNPQIQRYLEKFQQTLVTVPPKHYVGPF</sequence>
<reference evidence="2 3" key="1">
    <citation type="journal article" date="2020" name="Front. Plant Sci.">
        <title>Isolation of Rhizosphere Bacteria That Improve Quality and Water Stress Tolerance in Greenhouse Ornamentals.</title>
        <authorList>
            <person name="Nordstedt N.P."/>
            <person name="Jones M.L."/>
        </authorList>
    </citation>
    <scope>NUCLEOTIDE SEQUENCE [LARGE SCALE GENOMIC DNA]</scope>
    <source>
        <strain evidence="2 3">C6C2</strain>
    </source>
</reference>
<feature type="transmembrane region" description="Helical" evidence="1">
    <location>
        <begin position="98"/>
        <end position="116"/>
    </location>
</feature>
<name>A0ABX2M177_9BURK</name>
<protein>
    <submittedName>
        <fullName evidence="2">Uncharacterized protein</fullName>
    </submittedName>
</protein>
<evidence type="ECO:0000313" key="3">
    <source>
        <dbReference type="Proteomes" id="UP000536746"/>
    </source>
</evidence>
<proteinExistence type="predicted"/>
<keyword evidence="1" id="KW-0812">Transmembrane</keyword>
<evidence type="ECO:0000256" key="1">
    <source>
        <dbReference type="SAM" id="Phobius"/>
    </source>
</evidence>
<keyword evidence="1" id="KW-0472">Membrane</keyword>
<feature type="transmembrane region" description="Helical" evidence="1">
    <location>
        <begin position="39"/>
        <end position="59"/>
    </location>
</feature>
<gene>
    <name evidence="2" type="ORF">HNO84_21185</name>
</gene>
<dbReference type="RefSeq" id="WP_175354867.1">
    <property type="nucleotide sequence ID" value="NZ_JABFMT010000035.1"/>
</dbReference>
<comment type="caution">
    <text evidence="2">The sequence shown here is derived from an EMBL/GenBank/DDBJ whole genome shotgun (WGS) entry which is preliminary data.</text>
</comment>
<feature type="transmembrane region" description="Helical" evidence="1">
    <location>
        <begin position="136"/>
        <end position="159"/>
    </location>
</feature>
<accession>A0ABX2M177</accession>
<dbReference type="InterPro" id="IPR031709">
    <property type="entry name" value="PutAbiC"/>
</dbReference>
<dbReference type="Proteomes" id="UP000536746">
    <property type="component" value="Unassembled WGS sequence"/>
</dbReference>
<keyword evidence="1" id="KW-1133">Transmembrane helix</keyword>
<evidence type="ECO:0000313" key="2">
    <source>
        <dbReference type="EMBL" id="NUU04131.1"/>
    </source>
</evidence>
<feature type="transmembrane region" description="Helical" evidence="1">
    <location>
        <begin position="7"/>
        <end position="27"/>
    </location>
</feature>
<keyword evidence="3" id="KW-1185">Reference proteome</keyword>
<organism evidence="2 3">
    <name type="scientific">Herbaspirillum robiniae</name>
    <dbReference type="NCBI Taxonomy" id="2014887"/>
    <lineage>
        <taxon>Bacteria</taxon>
        <taxon>Pseudomonadati</taxon>
        <taxon>Pseudomonadota</taxon>
        <taxon>Betaproteobacteria</taxon>
        <taxon>Burkholderiales</taxon>
        <taxon>Oxalobacteraceae</taxon>
        <taxon>Herbaspirillum</taxon>
    </lineage>
</organism>
<dbReference type="Pfam" id="PF16872">
    <property type="entry name" value="putAbiC"/>
    <property type="match status" value="1"/>
</dbReference>
<dbReference type="EMBL" id="JABFMT010000035">
    <property type="protein sequence ID" value="NUU04131.1"/>
    <property type="molecule type" value="Genomic_DNA"/>
</dbReference>